<dbReference type="GO" id="GO:0000287">
    <property type="term" value="F:magnesium ion binding"/>
    <property type="evidence" value="ECO:0007669"/>
    <property type="project" value="TreeGrafter"/>
</dbReference>
<reference evidence="1" key="1">
    <citation type="submission" date="2020-05" db="EMBL/GenBank/DDBJ databases">
        <authorList>
            <person name="Chiriac C."/>
            <person name="Salcher M."/>
            <person name="Ghai R."/>
            <person name="Kavagutti S V."/>
        </authorList>
    </citation>
    <scope>NUCLEOTIDE SEQUENCE</scope>
</reference>
<dbReference type="PROSITE" id="PS01228">
    <property type="entry name" value="COF_1"/>
    <property type="match status" value="1"/>
</dbReference>
<accession>A0A6J7L676</accession>
<dbReference type="InterPro" id="IPR023214">
    <property type="entry name" value="HAD_sf"/>
</dbReference>
<evidence type="ECO:0000313" key="1">
    <source>
        <dbReference type="EMBL" id="CAB4961699.1"/>
    </source>
</evidence>
<dbReference type="AlphaFoldDB" id="A0A6J7L676"/>
<dbReference type="GO" id="GO:0016791">
    <property type="term" value="F:phosphatase activity"/>
    <property type="evidence" value="ECO:0007669"/>
    <property type="project" value="UniProtKB-ARBA"/>
</dbReference>
<sequence>MTPLQPPSGLRLFATDLDGTLLLPDGSIGKRTHAALSALIERGVHVVFVTGRPPRWIRPIADMTDHQGTAIGANGAVVIDMASEVITTVHPIAPEVAQEAARRLRELADDVTFAVEFAKEGDSIDESYFALDTHYRARWEIAPSTEIAEASTLLGRPGISKLLARPHGEHGHDADSLLRAADAALADLLEVTHSNSDDVLLEMSALGVNKGTTLAEIAHSLGIHSSEVVACGDMPNDIPMLRWAGRSFSMSEAHPEAQAAATAVIGSNADEAVAALIESLLGDQLSALST</sequence>
<dbReference type="InterPro" id="IPR036412">
    <property type="entry name" value="HAD-like_sf"/>
</dbReference>
<dbReference type="Gene3D" id="3.40.50.1000">
    <property type="entry name" value="HAD superfamily/HAD-like"/>
    <property type="match status" value="1"/>
</dbReference>
<name>A0A6J7L676_9ZZZZ</name>
<dbReference type="InterPro" id="IPR006379">
    <property type="entry name" value="HAD-SF_hydro_IIB"/>
</dbReference>
<dbReference type="PANTHER" id="PTHR10000:SF8">
    <property type="entry name" value="HAD SUPERFAMILY HYDROLASE-LIKE, TYPE 3"/>
    <property type="match status" value="1"/>
</dbReference>
<dbReference type="GO" id="GO:0005829">
    <property type="term" value="C:cytosol"/>
    <property type="evidence" value="ECO:0007669"/>
    <property type="project" value="TreeGrafter"/>
</dbReference>
<organism evidence="1">
    <name type="scientific">freshwater metagenome</name>
    <dbReference type="NCBI Taxonomy" id="449393"/>
    <lineage>
        <taxon>unclassified sequences</taxon>
        <taxon>metagenomes</taxon>
        <taxon>ecological metagenomes</taxon>
    </lineage>
</organism>
<gene>
    <name evidence="1" type="ORF">UFOPK3773_02033</name>
</gene>
<dbReference type="InterPro" id="IPR000150">
    <property type="entry name" value="Cof"/>
</dbReference>
<dbReference type="SUPFAM" id="SSF56784">
    <property type="entry name" value="HAD-like"/>
    <property type="match status" value="1"/>
</dbReference>
<dbReference type="Pfam" id="PF08282">
    <property type="entry name" value="Hydrolase_3"/>
    <property type="match status" value="1"/>
</dbReference>
<protein>
    <submittedName>
        <fullName evidence="1">Unannotated protein</fullName>
    </submittedName>
</protein>
<dbReference type="EMBL" id="CAFBNF010000305">
    <property type="protein sequence ID" value="CAB4961699.1"/>
    <property type="molecule type" value="Genomic_DNA"/>
</dbReference>
<dbReference type="PANTHER" id="PTHR10000">
    <property type="entry name" value="PHOSPHOSERINE PHOSPHATASE"/>
    <property type="match status" value="1"/>
</dbReference>
<dbReference type="NCBIfam" id="TIGR01484">
    <property type="entry name" value="HAD-SF-IIB"/>
    <property type="match status" value="1"/>
</dbReference>
<dbReference type="Gene3D" id="3.30.1240.10">
    <property type="match status" value="1"/>
</dbReference>
<proteinExistence type="predicted"/>
<dbReference type="NCBIfam" id="TIGR00099">
    <property type="entry name" value="Cof-subfamily"/>
    <property type="match status" value="1"/>
</dbReference>